<feature type="compositionally biased region" description="Basic residues" evidence="1">
    <location>
        <begin position="31"/>
        <end position="43"/>
    </location>
</feature>
<proteinExistence type="predicted"/>
<dbReference type="AlphaFoldDB" id="N1WV37"/>
<dbReference type="STRING" id="1218598.LEP1GSC060_0472"/>
<comment type="caution">
    <text evidence="2">The sequence shown here is derived from an EMBL/GenBank/DDBJ whole genome shotgun (WGS) entry which is preliminary data.</text>
</comment>
<feature type="region of interest" description="Disordered" evidence="1">
    <location>
        <begin position="21"/>
        <end position="43"/>
    </location>
</feature>
<reference evidence="2" key="1">
    <citation type="submission" date="2013-03" db="EMBL/GenBank/DDBJ databases">
        <authorList>
            <person name="Harkins D.M."/>
            <person name="Durkin A.S."/>
            <person name="Brinkac L.M."/>
            <person name="Haft D.H."/>
            <person name="Selengut J.D."/>
            <person name="Sanka R."/>
            <person name="DePew J."/>
            <person name="Purushe J."/>
            <person name="Hartskeerl R.A."/>
            <person name="Ahmed A."/>
            <person name="van der Linden H."/>
            <person name="Goris M.G.A."/>
            <person name="Vinetz J.M."/>
            <person name="Sutton G.G."/>
            <person name="Nierman W.C."/>
            <person name="Fouts D.E."/>
        </authorList>
    </citation>
    <scope>NUCLEOTIDE SEQUENCE [LARGE SCALE GENOMIC DNA]</scope>
    <source>
        <strain evidence="2">ICFT</strain>
    </source>
</reference>
<accession>N1WV37</accession>
<sequence length="62" mass="7278">MVKIFYKKPQFCLNSSGFRKDHPESVPKTFQTKRRISSNGKKKNAGFKINSTFRFAERKCFS</sequence>
<protein>
    <submittedName>
        <fullName evidence="2">Uncharacterized protein</fullName>
    </submittedName>
</protein>
<gene>
    <name evidence="2" type="ORF">LEP1GSC060_0472</name>
</gene>
<evidence type="ECO:0000313" key="3">
    <source>
        <dbReference type="Proteomes" id="UP000012313"/>
    </source>
</evidence>
<keyword evidence="3" id="KW-1185">Reference proteome</keyword>
<dbReference type="Proteomes" id="UP000012313">
    <property type="component" value="Unassembled WGS sequence"/>
</dbReference>
<evidence type="ECO:0000256" key="1">
    <source>
        <dbReference type="SAM" id="MobiDB-lite"/>
    </source>
</evidence>
<evidence type="ECO:0000313" key="2">
    <source>
        <dbReference type="EMBL" id="EMY79738.1"/>
    </source>
</evidence>
<name>N1WV37_9LEPT</name>
<dbReference type="EMBL" id="AOHC02000006">
    <property type="protein sequence ID" value="EMY79738.1"/>
    <property type="molecule type" value="Genomic_DNA"/>
</dbReference>
<organism evidence="2 3">
    <name type="scientific">Leptospira weilii serovar Ranarum str. ICFT</name>
    <dbReference type="NCBI Taxonomy" id="1218598"/>
    <lineage>
        <taxon>Bacteria</taxon>
        <taxon>Pseudomonadati</taxon>
        <taxon>Spirochaetota</taxon>
        <taxon>Spirochaetia</taxon>
        <taxon>Leptospirales</taxon>
        <taxon>Leptospiraceae</taxon>
        <taxon>Leptospira</taxon>
    </lineage>
</organism>